<dbReference type="EMBL" id="PKMF04000803">
    <property type="protein sequence ID" value="KAK7818977.1"/>
    <property type="molecule type" value="Genomic_DNA"/>
</dbReference>
<dbReference type="PANTHER" id="PTHR37228:SF1">
    <property type="entry name" value="RIBOSOMAL PROTEIN S21 FAMILY PROTEIN"/>
    <property type="match status" value="1"/>
</dbReference>
<dbReference type="Proteomes" id="UP000237347">
    <property type="component" value="Unassembled WGS sequence"/>
</dbReference>
<name>A0AAW0IXJ8_QUESU</name>
<keyword evidence="2" id="KW-1185">Reference proteome</keyword>
<reference evidence="1 2" key="1">
    <citation type="journal article" date="2018" name="Sci. Data">
        <title>The draft genome sequence of cork oak.</title>
        <authorList>
            <person name="Ramos A.M."/>
            <person name="Usie A."/>
            <person name="Barbosa P."/>
            <person name="Barros P.M."/>
            <person name="Capote T."/>
            <person name="Chaves I."/>
            <person name="Simoes F."/>
            <person name="Abreu I."/>
            <person name="Carrasquinho I."/>
            <person name="Faro C."/>
            <person name="Guimaraes J.B."/>
            <person name="Mendonca D."/>
            <person name="Nobrega F."/>
            <person name="Rodrigues L."/>
            <person name="Saibo N.J.M."/>
            <person name="Varela M.C."/>
            <person name="Egas C."/>
            <person name="Matos J."/>
            <person name="Miguel C.M."/>
            <person name="Oliveira M.M."/>
            <person name="Ricardo C.P."/>
            <person name="Goncalves S."/>
        </authorList>
    </citation>
    <scope>NUCLEOTIDE SEQUENCE [LARGE SCALE GENOMIC DNA]</scope>
    <source>
        <strain evidence="2">cv. HL8</strain>
    </source>
</reference>
<proteinExistence type="predicted"/>
<protein>
    <submittedName>
        <fullName evidence="1">Uncharacterized protein</fullName>
    </submittedName>
</protein>
<accession>A0AAW0IXJ8</accession>
<evidence type="ECO:0000313" key="1">
    <source>
        <dbReference type="EMBL" id="KAK7818977.1"/>
    </source>
</evidence>
<evidence type="ECO:0000313" key="2">
    <source>
        <dbReference type="Proteomes" id="UP000237347"/>
    </source>
</evidence>
<organism evidence="1 2">
    <name type="scientific">Quercus suber</name>
    <name type="common">Cork oak</name>
    <dbReference type="NCBI Taxonomy" id="58331"/>
    <lineage>
        <taxon>Eukaryota</taxon>
        <taxon>Viridiplantae</taxon>
        <taxon>Streptophyta</taxon>
        <taxon>Embryophyta</taxon>
        <taxon>Tracheophyta</taxon>
        <taxon>Spermatophyta</taxon>
        <taxon>Magnoliopsida</taxon>
        <taxon>eudicotyledons</taxon>
        <taxon>Gunneridae</taxon>
        <taxon>Pentapetalae</taxon>
        <taxon>rosids</taxon>
        <taxon>fabids</taxon>
        <taxon>Fagales</taxon>
        <taxon>Fagaceae</taxon>
        <taxon>Quercus</taxon>
    </lineage>
</organism>
<gene>
    <name evidence="1" type="ORF">CFP56_040823</name>
</gene>
<dbReference type="AlphaFoldDB" id="A0AAW0IXJ8"/>
<sequence length="208" mass="24851">MCFGHRYLPRQLQQWRGIKMKIRDGNLEQALTWIQQKMQSSGTKQLTRKQQTHHIKNSEKLILAQKNLKLRRKLVLRNKEVFGVSEFEVEAEKKKLKFIQSNISSVDNVLLERKFSEDLEDLLRKTEIIWAQNADGTKWDPSSFLPIFLELYCYKHAQTNSRLQMEIGQVQVWKITLNPNEKSYCRWRAKGRNRQRVYEISSEELLDR</sequence>
<dbReference type="PANTHER" id="PTHR37228">
    <property type="entry name" value="RIBOSOMAL PROTEIN S21 FAMILY PROTEIN"/>
    <property type="match status" value="1"/>
</dbReference>
<comment type="caution">
    <text evidence="1">The sequence shown here is derived from an EMBL/GenBank/DDBJ whole genome shotgun (WGS) entry which is preliminary data.</text>
</comment>